<keyword evidence="4" id="KW-0812">Transmembrane</keyword>
<keyword evidence="5" id="KW-0479">Metal-binding</keyword>
<dbReference type="PROSITE" id="PS50125">
    <property type="entry name" value="GUANYLATE_CYCLASE_2"/>
    <property type="match status" value="2"/>
</dbReference>
<dbReference type="PANTHER" id="PTHR45627">
    <property type="entry name" value="ADENYLATE CYCLASE TYPE 1"/>
    <property type="match status" value="1"/>
</dbReference>
<dbReference type="CDD" id="cd07302">
    <property type="entry name" value="CHD"/>
    <property type="match status" value="2"/>
</dbReference>
<comment type="subcellular location">
    <subcellularLocation>
        <location evidence="2">Membrane</location>
        <topology evidence="2">Multi-pass membrane protein</topology>
    </subcellularLocation>
</comment>
<dbReference type="PANTHER" id="PTHR45627:SF8">
    <property type="entry name" value="ADENYLATE CYCLASE TYPE 9"/>
    <property type="match status" value="1"/>
</dbReference>
<reference evidence="13" key="1">
    <citation type="submission" date="2019-03" db="EMBL/GenBank/DDBJ databases">
        <title>Improved annotation for the trematode Fasciola hepatica.</title>
        <authorList>
            <person name="Choi Y.-J."/>
            <person name="Martin J."/>
            <person name="Mitreva M."/>
        </authorList>
    </citation>
    <scope>NUCLEOTIDE SEQUENCE [LARGE SCALE GENOMIC DNA]</scope>
</reference>
<dbReference type="SMART" id="SM00044">
    <property type="entry name" value="CYCc"/>
    <property type="match status" value="2"/>
</dbReference>
<keyword evidence="8" id="KW-0460">Magnesium</keyword>
<name>A0A2H1CFY2_FASHE</name>
<dbReference type="GO" id="GO:0007189">
    <property type="term" value="P:adenylate cyclase-activating G protein-coupled receptor signaling pathway"/>
    <property type="evidence" value="ECO:0007669"/>
    <property type="project" value="TreeGrafter"/>
</dbReference>
<evidence type="ECO:0000256" key="8">
    <source>
        <dbReference type="ARBA" id="ARBA00022842"/>
    </source>
</evidence>
<feature type="domain" description="Guanylate cyclase" evidence="12">
    <location>
        <begin position="938"/>
        <end position="1081"/>
    </location>
</feature>
<evidence type="ECO:0000256" key="5">
    <source>
        <dbReference type="ARBA" id="ARBA00022723"/>
    </source>
</evidence>
<evidence type="ECO:0000256" key="11">
    <source>
        <dbReference type="ARBA" id="ARBA00023239"/>
    </source>
</evidence>
<evidence type="ECO:0000256" key="2">
    <source>
        <dbReference type="ARBA" id="ARBA00004141"/>
    </source>
</evidence>
<keyword evidence="10" id="KW-0472">Membrane</keyword>
<proteinExistence type="predicted"/>
<dbReference type="GO" id="GO:0005524">
    <property type="term" value="F:ATP binding"/>
    <property type="evidence" value="ECO:0007669"/>
    <property type="project" value="UniProtKB-KW"/>
</dbReference>
<dbReference type="Proteomes" id="UP000230066">
    <property type="component" value="Unassembled WGS sequence"/>
</dbReference>
<organism evidence="13 14">
    <name type="scientific">Fasciola hepatica</name>
    <name type="common">Liver fluke</name>
    <dbReference type="NCBI Taxonomy" id="6192"/>
    <lineage>
        <taxon>Eukaryota</taxon>
        <taxon>Metazoa</taxon>
        <taxon>Spiralia</taxon>
        <taxon>Lophotrochozoa</taxon>
        <taxon>Platyhelminthes</taxon>
        <taxon>Trematoda</taxon>
        <taxon>Digenea</taxon>
        <taxon>Plagiorchiida</taxon>
        <taxon>Echinostomata</taxon>
        <taxon>Echinostomatoidea</taxon>
        <taxon>Fasciolidae</taxon>
        <taxon>Fasciola</taxon>
    </lineage>
</organism>
<keyword evidence="14" id="KW-1185">Reference proteome</keyword>
<evidence type="ECO:0000256" key="10">
    <source>
        <dbReference type="ARBA" id="ARBA00023136"/>
    </source>
</evidence>
<dbReference type="AlphaFoldDB" id="A0A2H1CFY2"/>
<dbReference type="GO" id="GO:0005886">
    <property type="term" value="C:plasma membrane"/>
    <property type="evidence" value="ECO:0007669"/>
    <property type="project" value="TreeGrafter"/>
</dbReference>
<gene>
    <name evidence="13" type="ORF">D915_004743</name>
</gene>
<evidence type="ECO:0000256" key="3">
    <source>
        <dbReference type="ARBA" id="ARBA00012201"/>
    </source>
</evidence>
<dbReference type="Pfam" id="PF00211">
    <property type="entry name" value="Guanylate_cyc"/>
    <property type="match status" value="2"/>
</dbReference>
<keyword evidence="6" id="KW-0547">Nucleotide-binding</keyword>
<protein>
    <recommendedName>
        <fullName evidence="3">adenylate cyclase</fullName>
        <ecNumber evidence="3">4.6.1.1</ecNumber>
    </recommendedName>
</protein>
<dbReference type="GO" id="GO:0046872">
    <property type="term" value="F:metal ion binding"/>
    <property type="evidence" value="ECO:0007669"/>
    <property type="project" value="UniProtKB-KW"/>
</dbReference>
<keyword evidence="11" id="KW-0456">Lyase</keyword>
<evidence type="ECO:0000256" key="6">
    <source>
        <dbReference type="ARBA" id="ARBA00022741"/>
    </source>
</evidence>
<dbReference type="EC" id="4.6.1.1" evidence="3"/>
<evidence type="ECO:0000256" key="9">
    <source>
        <dbReference type="ARBA" id="ARBA00022989"/>
    </source>
</evidence>
<sequence length="1127" mass="129095">MDTVSQIDLVPRRESDDDASHLDRNVLHGHQLIELFEEDYSWTSVIGRFGNSLYNVSTVVRFYSARLTNYHDQVMLSRTKAQFRLVLKFVFCLTLLFVYEAAVRDPSSHLVTVTRMIGWYLPLILVYLFTMKDSVPHAFYVRCSFLLCLSLTITTFWFRGVITRQDHGLYSAGVVLLICMYAFLPLKLTVCICISVMFVLTAAGLEAFHASKRFESPSLNTTLKWIHYDLFRRLRVSNRKYAQVGSLGVVQTQIMSWIPVGIIAIYLRFWNMIRRRMAFFKLGKSVQARHECDAALQGQVRWIEAIMPSVVREEYQALRKKNLHLSAGMWVFNKTFDNVSILFADIVGFTRMSSNKTAHRVVTMLNNLFNRFDELCEATKCEKIGTLGDCYYCVSGCPVPRANHAICCIEMGLGMCRVIKVFNCDFQESVGMRIGIHTGRVNAAIIGAQRFRFDVYSYDVIIASELESSGRPGRVHISEKTFELVKSVYNFSVGEPLAVKKEEVCGIAGMTLVTTYINTYFVDPRSSQLRKKHERFGSAHVELHSFIDHRSTVRDPSFRMSAYLPAVSKPLDRQESDELNEAEQQQFDLACGSWIRADQRKLNDPQLIMRQFDRDISLVHNLQNDPAHQYRLFRHLPVSPTWLVFYDAETEWHYRTQLLDSTRRTYLDSQKVAPISDVVVCFMITLIILLNCIQLQKDHHVLPSNFYVLCVYSLVVYSIASACLIFISTTYEDQLSSVRLRQSYRILIRPWVRELCTAIITLTPTMILLLFSRLCTSTAFLVGKRRLVSAACLHCLLIHCVPLSSAAWSRNICALITFGLITHGTNCMGKMSPHGDKCLGLTFFIDDVAYGKFCLVFNVELWLCTALVLFVSRENERNCRLCFYVSREAEIAVDEAEQAMNEARDLLYNIIPKYVHDHLKTYCTDSGFSYAVSIPNAGVAFATISNFFSKYYREDYKGGENALKLLNSIVCMFDELLELPEMKDVEKVKTINDCYMVAAGLNREEVRRNRSSQAHLIALMNYCHLVVESLDEFNNMYIIGTDQFEVKVGYNSGPLIAGVIGTTKPMYDIWGNTVNVASRMYSTGLVGKIQVPQQVAESLQEYFRFIYRDEIFVKGKGMMQTYLCERK</sequence>
<dbReference type="EMBL" id="JXXN02001513">
    <property type="protein sequence ID" value="THD24611.1"/>
    <property type="molecule type" value="Genomic_DNA"/>
</dbReference>
<dbReference type="FunFam" id="3.30.70.1230:FF:000008">
    <property type="entry name" value="Adenylate cyclase type 9"/>
    <property type="match status" value="1"/>
</dbReference>
<dbReference type="GO" id="GO:0035556">
    <property type="term" value="P:intracellular signal transduction"/>
    <property type="evidence" value="ECO:0007669"/>
    <property type="project" value="InterPro"/>
</dbReference>
<keyword evidence="9" id="KW-1133">Transmembrane helix</keyword>
<evidence type="ECO:0000259" key="12">
    <source>
        <dbReference type="PROSITE" id="PS50125"/>
    </source>
</evidence>
<feature type="domain" description="Guanylate cyclase" evidence="12">
    <location>
        <begin position="340"/>
        <end position="467"/>
    </location>
</feature>
<accession>A0A2H1CFY2</accession>
<evidence type="ECO:0000313" key="13">
    <source>
        <dbReference type="EMBL" id="THD24611.1"/>
    </source>
</evidence>
<evidence type="ECO:0000256" key="4">
    <source>
        <dbReference type="ARBA" id="ARBA00022692"/>
    </source>
</evidence>
<comment type="catalytic activity">
    <reaction evidence="1">
        <text>ATP = 3',5'-cyclic AMP + diphosphate</text>
        <dbReference type="Rhea" id="RHEA:15389"/>
        <dbReference type="ChEBI" id="CHEBI:30616"/>
        <dbReference type="ChEBI" id="CHEBI:33019"/>
        <dbReference type="ChEBI" id="CHEBI:58165"/>
        <dbReference type="EC" id="4.6.1.1"/>
    </reaction>
</comment>
<evidence type="ECO:0000313" key="14">
    <source>
        <dbReference type="Proteomes" id="UP000230066"/>
    </source>
</evidence>
<evidence type="ECO:0000256" key="7">
    <source>
        <dbReference type="ARBA" id="ARBA00022840"/>
    </source>
</evidence>
<dbReference type="SUPFAM" id="SSF55073">
    <property type="entry name" value="Nucleotide cyclase"/>
    <property type="match status" value="2"/>
</dbReference>
<comment type="caution">
    <text evidence="13">The sequence shown here is derived from an EMBL/GenBank/DDBJ whole genome shotgun (WGS) entry which is preliminary data.</text>
</comment>
<keyword evidence="7" id="KW-0067">ATP-binding</keyword>
<dbReference type="InterPro" id="IPR001054">
    <property type="entry name" value="A/G_cyclase"/>
</dbReference>
<evidence type="ECO:0000256" key="1">
    <source>
        <dbReference type="ARBA" id="ARBA00001593"/>
    </source>
</evidence>
<dbReference type="Gene3D" id="3.30.70.1230">
    <property type="entry name" value="Nucleotide cyclase"/>
    <property type="match status" value="2"/>
</dbReference>
<dbReference type="GO" id="GO:0009190">
    <property type="term" value="P:cyclic nucleotide biosynthetic process"/>
    <property type="evidence" value="ECO:0007669"/>
    <property type="project" value="InterPro"/>
</dbReference>
<dbReference type="InterPro" id="IPR029787">
    <property type="entry name" value="Nucleotide_cyclase"/>
</dbReference>
<dbReference type="GO" id="GO:0004016">
    <property type="term" value="F:adenylate cyclase activity"/>
    <property type="evidence" value="ECO:0007669"/>
    <property type="project" value="UniProtKB-EC"/>
</dbReference>